<proteinExistence type="predicted"/>
<dbReference type="Gene3D" id="1.10.287.1080">
    <property type="entry name" value="MazG-like"/>
    <property type="match status" value="1"/>
</dbReference>
<dbReference type="CDD" id="cd11533">
    <property type="entry name" value="NTP-PPase_Af0060_like"/>
    <property type="match status" value="1"/>
</dbReference>
<sequence length="89" mass="10532">MIHIFNEIVEERKRQDEKWGEQNHKPVEWCAILGEEVGEVNKAALEAHFKMYYKDNEKLANYREELIQVAAVAVAMIESLERNKPLYQK</sequence>
<dbReference type="RefSeq" id="WP_212219026.1">
    <property type="nucleotide sequence ID" value="NZ_JAGUCO010000027.1"/>
</dbReference>
<dbReference type="Proteomes" id="UP000708576">
    <property type="component" value="Unassembled WGS sequence"/>
</dbReference>
<protein>
    <submittedName>
        <fullName evidence="1">MazG-like family protein</fullName>
    </submittedName>
</protein>
<accession>A0ABS5K0P6</accession>
<name>A0ABS5K0P6_9BACT</name>
<gene>
    <name evidence="1" type="ORF">KEM10_20545</name>
</gene>
<comment type="caution">
    <text evidence="1">The sequence shown here is derived from an EMBL/GenBank/DDBJ whole genome shotgun (WGS) entry which is preliminary data.</text>
</comment>
<evidence type="ECO:0000313" key="2">
    <source>
        <dbReference type="Proteomes" id="UP000708576"/>
    </source>
</evidence>
<dbReference type="EMBL" id="JAGUCO010000027">
    <property type="protein sequence ID" value="MBS2100688.1"/>
    <property type="molecule type" value="Genomic_DNA"/>
</dbReference>
<keyword evidence="2" id="KW-1185">Reference proteome</keyword>
<organism evidence="1 2">
    <name type="scientific">Carboxylicivirga linearis</name>
    <dbReference type="NCBI Taxonomy" id="1628157"/>
    <lineage>
        <taxon>Bacteria</taxon>
        <taxon>Pseudomonadati</taxon>
        <taxon>Bacteroidota</taxon>
        <taxon>Bacteroidia</taxon>
        <taxon>Marinilabiliales</taxon>
        <taxon>Marinilabiliaceae</taxon>
        <taxon>Carboxylicivirga</taxon>
    </lineage>
</organism>
<dbReference type="InterPro" id="IPR044548">
    <property type="entry name" value="AF0060_NTP-PPase_MazG-like"/>
</dbReference>
<evidence type="ECO:0000313" key="1">
    <source>
        <dbReference type="EMBL" id="MBS2100688.1"/>
    </source>
</evidence>
<reference evidence="1 2" key="1">
    <citation type="journal article" date="2015" name="Int. J. Syst. Evol. Microbiol.">
        <title>Carboxylicivirga linearis sp. nov., isolated from a sea cucumber culture pond.</title>
        <authorList>
            <person name="Wang F.Q."/>
            <person name="Zhou Y.X."/>
            <person name="Lin X.Z."/>
            <person name="Chen G.J."/>
            <person name="Du Z.J."/>
        </authorList>
    </citation>
    <scope>NUCLEOTIDE SEQUENCE [LARGE SCALE GENOMIC DNA]</scope>
    <source>
        <strain evidence="1 2">FB218</strain>
    </source>
</reference>